<accession>A0A1W6WY67</accession>
<dbReference type="AlphaFoldDB" id="A0A1W6WY67"/>
<dbReference type="EMBL" id="CP021062">
    <property type="protein sequence ID" value="ARP61507.1"/>
    <property type="molecule type" value="Genomic_DNA"/>
</dbReference>
<evidence type="ECO:0000313" key="2">
    <source>
        <dbReference type="Proteomes" id="UP000194143"/>
    </source>
</evidence>
<dbReference type="RefSeq" id="WP_003275205.1">
    <property type="nucleotide sequence ID" value="NZ_VLJE01000007.1"/>
</dbReference>
<sequence>MSFISLMVITEERKLKVMIEFIGELIGQLFLLIPSKKQKVFKKKYKILKQQQWFRKKYSSEILFDNQVKDFIVNYDIDKMIKSDLEIDAFEKKLDELLLKK</sequence>
<keyword evidence="1" id="KW-0614">Plasmid</keyword>
<geneLocation type="plasmid" evidence="1 2">
    <name>poh1</name>
</geneLocation>
<reference evidence="1 2" key="1">
    <citation type="submission" date="2017-04" db="EMBL/GenBank/DDBJ databases">
        <title>Complete Genome Sequence of Bacillus thuringiensis type Strain ATCC 10792.</title>
        <authorList>
            <person name="Oh D.-H."/>
            <person name="Park B.-J."/>
            <person name="Shuai W."/>
            <person name="Chelliah R."/>
        </authorList>
    </citation>
    <scope>NUCLEOTIDE SEQUENCE [LARGE SCALE GENOMIC DNA]</scope>
    <source>
        <strain evidence="1 2">ATCC 10792</strain>
        <plasmid evidence="1 2">poh1</plasmid>
    </source>
</reference>
<proteinExistence type="predicted"/>
<dbReference type="Proteomes" id="UP000194143">
    <property type="component" value="Plasmid poh1"/>
</dbReference>
<evidence type="ECO:0000313" key="1">
    <source>
        <dbReference type="EMBL" id="ARP61507.1"/>
    </source>
</evidence>
<organism evidence="1 2">
    <name type="scientific">Bacillus thuringiensis</name>
    <dbReference type="NCBI Taxonomy" id="1428"/>
    <lineage>
        <taxon>Bacteria</taxon>
        <taxon>Bacillati</taxon>
        <taxon>Bacillota</taxon>
        <taxon>Bacilli</taxon>
        <taxon>Bacillales</taxon>
        <taxon>Bacillaceae</taxon>
        <taxon>Bacillus</taxon>
        <taxon>Bacillus cereus group</taxon>
    </lineage>
</organism>
<gene>
    <name evidence="1" type="ORF">CAB88_31430</name>
</gene>
<protein>
    <submittedName>
        <fullName evidence="1">Uncharacterized protein</fullName>
    </submittedName>
</protein>
<name>A0A1W6WY67_BACTU</name>
<keyword evidence="2" id="KW-1185">Reference proteome</keyword>